<evidence type="ECO:0000313" key="2">
    <source>
        <dbReference type="Proteomes" id="UP000233551"/>
    </source>
</evidence>
<dbReference type="Proteomes" id="UP000233551">
    <property type="component" value="Unassembled WGS sequence"/>
</dbReference>
<dbReference type="AlphaFoldDB" id="A0A2I0JRD7"/>
<evidence type="ECO:0000313" key="1">
    <source>
        <dbReference type="EMBL" id="PKI58056.1"/>
    </source>
</evidence>
<accession>A0A2I0JRD7</accession>
<gene>
    <name evidence="1" type="ORF">CRG98_021549</name>
</gene>
<sequence length="123" mass="14014">MERLAMATFDIGTATECTSSSSVTESELPRNRIEHCSGIDKRDLRSNQKHEQIQRVRQGVKVVPWRTSVGGARRRLRRRQMTLHCQIGHGGGWDRVRSLFASGSSCCRRADNGVMREWERVMG</sequence>
<reference evidence="1 2" key="1">
    <citation type="submission" date="2017-11" db="EMBL/GenBank/DDBJ databases">
        <title>De-novo sequencing of pomegranate (Punica granatum L.) genome.</title>
        <authorList>
            <person name="Akparov Z."/>
            <person name="Amiraslanov A."/>
            <person name="Hajiyeva S."/>
            <person name="Abbasov M."/>
            <person name="Kaur K."/>
            <person name="Hamwieh A."/>
            <person name="Solovyev V."/>
            <person name="Salamov A."/>
            <person name="Braich B."/>
            <person name="Kosarev P."/>
            <person name="Mahmoud A."/>
            <person name="Hajiyev E."/>
            <person name="Babayeva S."/>
            <person name="Izzatullayeva V."/>
            <person name="Mammadov A."/>
            <person name="Mammadov A."/>
            <person name="Sharifova S."/>
            <person name="Ojaghi J."/>
            <person name="Eynullazada K."/>
            <person name="Bayramov B."/>
            <person name="Abdulazimova A."/>
            <person name="Shahmuradov I."/>
        </authorList>
    </citation>
    <scope>NUCLEOTIDE SEQUENCE [LARGE SCALE GENOMIC DNA]</scope>
    <source>
        <strain evidence="2">cv. AG2017</strain>
        <tissue evidence="1">Leaf</tissue>
    </source>
</reference>
<proteinExistence type="predicted"/>
<protein>
    <submittedName>
        <fullName evidence="1">Uncharacterized protein</fullName>
    </submittedName>
</protein>
<comment type="caution">
    <text evidence="1">The sequence shown here is derived from an EMBL/GenBank/DDBJ whole genome shotgun (WGS) entry which is preliminary data.</text>
</comment>
<organism evidence="1 2">
    <name type="scientific">Punica granatum</name>
    <name type="common">Pomegranate</name>
    <dbReference type="NCBI Taxonomy" id="22663"/>
    <lineage>
        <taxon>Eukaryota</taxon>
        <taxon>Viridiplantae</taxon>
        <taxon>Streptophyta</taxon>
        <taxon>Embryophyta</taxon>
        <taxon>Tracheophyta</taxon>
        <taxon>Spermatophyta</taxon>
        <taxon>Magnoliopsida</taxon>
        <taxon>eudicotyledons</taxon>
        <taxon>Gunneridae</taxon>
        <taxon>Pentapetalae</taxon>
        <taxon>rosids</taxon>
        <taxon>malvids</taxon>
        <taxon>Myrtales</taxon>
        <taxon>Lythraceae</taxon>
        <taxon>Punica</taxon>
    </lineage>
</organism>
<dbReference type="EMBL" id="PGOL01001446">
    <property type="protein sequence ID" value="PKI58056.1"/>
    <property type="molecule type" value="Genomic_DNA"/>
</dbReference>
<keyword evidence="2" id="KW-1185">Reference proteome</keyword>
<name>A0A2I0JRD7_PUNGR</name>